<dbReference type="AlphaFoldDB" id="A0A248LNE3"/>
<sequence>MPPDMKAVLAAARGPADRLSGAWPCRSQTGSLLPALLLAPD</sequence>
<accession>A0A248LNE3</accession>
<evidence type="ECO:0000313" key="2">
    <source>
        <dbReference type="Proteomes" id="UP000197424"/>
    </source>
</evidence>
<name>A0A248LNE3_9NEIS</name>
<protein>
    <submittedName>
        <fullName evidence="1">Uncharacterized protein</fullName>
    </submittedName>
</protein>
<dbReference type="Proteomes" id="UP000197424">
    <property type="component" value="Chromosome"/>
</dbReference>
<reference evidence="2" key="1">
    <citation type="submission" date="2017-06" db="EMBL/GenBank/DDBJ databases">
        <title>Whole genome sequence of Laribacter hongkongensis LHGZ1.</title>
        <authorList>
            <person name="Chen D."/>
            <person name="Wu H."/>
            <person name="Chen J."/>
        </authorList>
    </citation>
    <scope>NUCLEOTIDE SEQUENCE [LARGE SCALE GENOMIC DNA]</scope>
    <source>
        <strain evidence="2">LHGZ1</strain>
    </source>
</reference>
<organism evidence="1 2">
    <name type="scientific">Laribacter hongkongensis</name>
    <dbReference type="NCBI Taxonomy" id="168471"/>
    <lineage>
        <taxon>Bacteria</taxon>
        <taxon>Pseudomonadati</taxon>
        <taxon>Pseudomonadota</taxon>
        <taxon>Betaproteobacteria</taxon>
        <taxon>Neisseriales</taxon>
        <taxon>Aquaspirillaceae</taxon>
        <taxon>Laribacter</taxon>
    </lineage>
</organism>
<evidence type="ECO:0000313" key="1">
    <source>
        <dbReference type="EMBL" id="ASJ26182.1"/>
    </source>
</evidence>
<gene>
    <name evidence="1" type="ORF">LHGZ1_3351</name>
</gene>
<dbReference type="EMBL" id="CP022115">
    <property type="protein sequence ID" value="ASJ26182.1"/>
    <property type="molecule type" value="Genomic_DNA"/>
</dbReference>
<proteinExistence type="predicted"/>